<dbReference type="Pfam" id="PF01380">
    <property type="entry name" value="SIS"/>
    <property type="match status" value="1"/>
</dbReference>
<dbReference type="InterPro" id="IPR047640">
    <property type="entry name" value="RpiR-like"/>
</dbReference>
<dbReference type="GO" id="GO:0003677">
    <property type="term" value="F:DNA binding"/>
    <property type="evidence" value="ECO:0007669"/>
    <property type="project" value="UniProtKB-KW"/>
</dbReference>
<dbReference type="Proteomes" id="UP000030008">
    <property type="component" value="Unassembled WGS sequence"/>
</dbReference>
<dbReference type="EMBL" id="JQIF01000016">
    <property type="protein sequence ID" value="KGJ54417.1"/>
    <property type="molecule type" value="Genomic_DNA"/>
</dbReference>
<reference evidence="6 9" key="1">
    <citation type="submission" date="2014-08" db="EMBL/GenBank/DDBJ databases">
        <title>Clostridium innocuum, an unnegligible vancomycin-resistant pathogen causing extra-intestinal infections.</title>
        <authorList>
            <person name="Feng Y."/>
            <person name="Chiu C.-H."/>
        </authorList>
    </citation>
    <scope>NUCLEOTIDE SEQUENCE [LARGE SCALE GENOMIC DNA]</scope>
    <source>
        <strain evidence="6 9">AN88</strain>
    </source>
</reference>
<evidence type="ECO:0000256" key="2">
    <source>
        <dbReference type="ARBA" id="ARBA00023125"/>
    </source>
</evidence>
<accession>A0A099IB69</accession>
<dbReference type="Proteomes" id="UP001203972">
    <property type="component" value="Unassembled WGS sequence"/>
</dbReference>
<evidence type="ECO:0000313" key="9">
    <source>
        <dbReference type="Proteomes" id="UP000030008"/>
    </source>
</evidence>
<dbReference type="InterPro" id="IPR001347">
    <property type="entry name" value="SIS_dom"/>
</dbReference>
<keyword evidence="1" id="KW-0805">Transcription regulation</keyword>
<dbReference type="PROSITE" id="PS51464">
    <property type="entry name" value="SIS"/>
    <property type="match status" value="1"/>
</dbReference>
<dbReference type="GO" id="GO:0003700">
    <property type="term" value="F:DNA-binding transcription factor activity"/>
    <property type="evidence" value="ECO:0007669"/>
    <property type="project" value="InterPro"/>
</dbReference>
<dbReference type="EMBL" id="WWTN01000012">
    <property type="protein sequence ID" value="MZH55867.1"/>
    <property type="molecule type" value="Genomic_DNA"/>
</dbReference>
<keyword evidence="2" id="KW-0238">DNA-binding</keyword>
<dbReference type="Proteomes" id="UP000604383">
    <property type="component" value="Unassembled WGS sequence"/>
</dbReference>
<name>A0A099IB69_CLOIN</name>
<sequence>MQAVNIISSLESVMPFLSAKEKKLGNYVLTHSQEILSLTLKDLSLQAEVSEATVIRFARKLGCEGYSDFKLSLSANLSANFYNENSDMILDKIMPTDTPDSVLKKLSAFIVTSIQSTTDIIDSQELDKAIKLIRDTNEHKRKIYLSGLGASSTLVKQLQIKFMRLNIPVIYYEDVHLQLESNLNMAEDDLLICFTTLGKSVQSHQYINIANQKKAKIILITQYGNQELASKATVTLFVSAVENNLRLASHTALIVQSLIVDTLFLSLALDNLPEIQEGVAEKNRIFSELGYNMNDYK</sequence>
<dbReference type="Pfam" id="PF01418">
    <property type="entry name" value="HTH_6"/>
    <property type="match status" value="1"/>
</dbReference>
<dbReference type="PANTHER" id="PTHR30514:SF1">
    <property type="entry name" value="HTH-TYPE TRANSCRIPTIONAL REGULATOR HEXR-RELATED"/>
    <property type="match status" value="1"/>
</dbReference>
<dbReference type="InterPro" id="IPR009057">
    <property type="entry name" value="Homeodomain-like_sf"/>
</dbReference>
<dbReference type="InterPro" id="IPR036388">
    <property type="entry name" value="WH-like_DNA-bd_sf"/>
</dbReference>
<dbReference type="SUPFAM" id="SSF53697">
    <property type="entry name" value="SIS domain"/>
    <property type="match status" value="1"/>
</dbReference>
<feature type="domain" description="SIS" evidence="5">
    <location>
        <begin position="129"/>
        <end position="273"/>
    </location>
</feature>
<dbReference type="GO" id="GO:1901135">
    <property type="term" value="P:carbohydrate derivative metabolic process"/>
    <property type="evidence" value="ECO:0007669"/>
    <property type="project" value="InterPro"/>
</dbReference>
<dbReference type="InterPro" id="IPR035472">
    <property type="entry name" value="RpiR-like_SIS"/>
</dbReference>
<dbReference type="InterPro" id="IPR000281">
    <property type="entry name" value="HTH_RpiR"/>
</dbReference>
<dbReference type="InterPro" id="IPR046348">
    <property type="entry name" value="SIS_dom_sf"/>
</dbReference>
<dbReference type="SUPFAM" id="SSF46689">
    <property type="entry name" value="Homeodomain-like"/>
    <property type="match status" value="1"/>
</dbReference>
<dbReference type="CDD" id="cd05013">
    <property type="entry name" value="SIS_RpiR"/>
    <property type="match status" value="1"/>
</dbReference>
<dbReference type="Gene3D" id="3.40.50.10490">
    <property type="entry name" value="Glucose-6-phosphate isomerase like protein, domain 1"/>
    <property type="match status" value="1"/>
</dbReference>
<evidence type="ECO:0000313" key="6">
    <source>
        <dbReference type="EMBL" id="KGJ54417.1"/>
    </source>
</evidence>
<proteinExistence type="predicted"/>
<organism evidence="6 9">
    <name type="scientific">Clostridium innocuum</name>
    <dbReference type="NCBI Taxonomy" id="1522"/>
    <lineage>
        <taxon>Bacteria</taxon>
        <taxon>Bacillati</taxon>
        <taxon>Bacillota</taxon>
        <taxon>Clostridia</taxon>
        <taxon>Eubacteriales</taxon>
        <taxon>Clostridiaceae</taxon>
        <taxon>Clostridium</taxon>
    </lineage>
</organism>
<dbReference type="RefSeq" id="WP_008818349.1">
    <property type="nucleotide sequence ID" value="NZ_AP025565.1"/>
</dbReference>
<dbReference type="GO" id="GO:0097367">
    <property type="term" value="F:carbohydrate derivative binding"/>
    <property type="evidence" value="ECO:0007669"/>
    <property type="project" value="InterPro"/>
</dbReference>
<keyword evidence="3" id="KW-0804">Transcription</keyword>
<gene>
    <name evidence="6" type="ORF">CIAN88_03515</name>
    <name evidence="8" type="ORF">GT664_08865</name>
    <name evidence="7" type="ORF">MKC95_13200</name>
</gene>
<comment type="caution">
    <text evidence="6">The sequence shown here is derived from an EMBL/GenBank/DDBJ whole genome shotgun (WGS) entry which is preliminary data.</text>
</comment>
<dbReference type="EMBL" id="JAKTMA010000022">
    <property type="protein sequence ID" value="MCR0233724.1"/>
    <property type="molecule type" value="Genomic_DNA"/>
</dbReference>
<reference evidence="8" key="2">
    <citation type="journal article" date="2019" name="Nat. Med.">
        <title>A library of human gut bacterial isolates paired with longitudinal multiomics data enables mechanistic microbiome research.</title>
        <authorList>
            <person name="Poyet M."/>
            <person name="Groussin M."/>
            <person name="Gibbons S.M."/>
            <person name="Avila-Pacheco J."/>
            <person name="Jiang X."/>
            <person name="Kearney S.M."/>
            <person name="Perrotta A.R."/>
            <person name="Berdy B."/>
            <person name="Zhao S."/>
            <person name="Lieberman T.D."/>
            <person name="Swanson P.K."/>
            <person name="Smith M."/>
            <person name="Roesemann S."/>
            <person name="Alexander J.E."/>
            <person name="Rich S.A."/>
            <person name="Livny J."/>
            <person name="Vlamakis H."/>
            <person name="Clish C."/>
            <person name="Bullock K."/>
            <person name="Deik A."/>
            <person name="Scott J."/>
            <person name="Pierce K.A."/>
            <person name="Xavier R.J."/>
            <person name="Alm E.J."/>
        </authorList>
    </citation>
    <scope>NUCLEOTIDE SEQUENCE</scope>
    <source>
        <strain evidence="8">BIOML-A12</strain>
    </source>
</reference>
<dbReference type="Gene3D" id="1.10.10.10">
    <property type="entry name" value="Winged helix-like DNA-binding domain superfamily/Winged helix DNA-binding domain"/>
    <property type="match status" value="1"/>
</dbReference>
<evidence type="ECO:0000259" key="4">
    <source>
        <dbReference type="PROSITE" id="PS51071"/>
    </source>
</evidence>
<dbReference type="PANTHER" id="PTHR30514">
    <property type="entry name" value="GLUCOKINASE"/>
    <property type="match status" value="1"/>
</dbReference>
<evidence type="ECO:0000259" key="5">
    <source>
        <dbReference type="PROSITE" id="PS51464"/>
    </source>
</evidence>
<dbReference type="AlphaFoldDB" id="A0A099IB69"/>
<evidence type="ECO:0000313" key="8">
    <source>
        <dbReference type="EMBL" id="MZH55867.1"/>
    </source>
</evidence>
<reference evidence="7" key="3">
    <citation type="journal article" date="2022" name="Clin. Infect. Dis.">
        <title>Association between Clostridium innocuum and antibiotic-associated diarrhea in adults and children: A cross-sectional study and comparative genomics analysis.</title>
        <authorList>
            <person name="Cherny K.E."/>
            <person name="Muscat E.B."/>
            <person name="Balaji A."/>
            <person name="Mukherjee J."/>
            <person name="Ozer E.A."/>
            <person name="Angarone M.P."/>
            <person name="Hauser A.R."/>
            <person name="Sichel J.S."/>
            <person name="Amponsah E."/>
            <person name="Kociolek L.K."/>
        </authorList>
    </citation>
    <scope>NUCLEOTIDE SEQUENCE</scope>
    <source>
        <strain evidence="7">NU1-AC-029v</strain>
    </source>
</reference>
<protein>
    <submittedName>
        <fullName evidence="6 7">RpiR family transcriptional regulator</fullName>
    </submittedName>
    <submittedName>
        <fullName evidence="8">SIS domain-containing protein</fullName>
    </submittedName>
</protein>
<dbReference type="PROSITE" id="PS51071">
    <property type="entry name" value="HTH_RPIR"/>
    <property type="match status" value="1"/>
</dbReference>
<evidence type="ECO:0000256" key="3">
    <source>
        <dbReference type="ARBA" id="ARBA00023163"/>
    </source>
</evidence>
<feature type="domain" description="HTH rpiR-type" evidence="4">
    <location>
        <begin position="4"/>
        <end position="80"/>
    </location>
</feature>
<evidence type="ECO:0000313" key="7">
    <source>
        <dbReference type="EMBL" id="MCR0233724.1"/>
    </source>
</evidence>
<evidence type="ECO:0000256" key="1">
    <source>
        <dbReference type="ARBA" id="ARBA00023015"/>
    </source>
</evidence>